<dbReference type="Ensembl" id="ENSHCOT00000027092.1">
    <property type="protein sequence ID" value="ENSHCOP00000012855.1"/>
    <property type="gene ID" value="ENSHCOG00000000446.1"/>
</dbReference>
<evidence type="ECO:0000313" key="3">
    <source>
        <dbReference type="Ensembl" id="ENSHCOP00000012855.1"/>
    </source>
</evidence>
<feature type="compositionally biased region" description="Polar residues" evidence="1">
    <location>
        <begin position="150"/>
        <end position="163"/>
    </location>
</feature>
<dbReference type="CDD" id="cd17736">
    <property type="entry name" value="BRCT_microcephalin_rpt2"/>
    <property type="match status" value="1"/>
</dbReference>
<evidence type="ECO:0000313" key="4">
    <source>
        <dbReference type="Proteomes" id="UP000264820"/>
    </source>
</evidence>
<dbReference type="Proteomes" id="UP000264820">
    <property type="component" value="Unplaced"/>
</dbReference>
<feature type="domain" description="BRCT" evidence="2">
    <location>
        <begin position="218"/>
        <end position="309"/>
    </location>
</feature>
<dbReference type="Pfam" id="PF12738">
    <property type="entry name" value="PTCB-BRCT"/>
    <property type="match status" value="1"/>
</dbReference>
<evidence type="ECO:0000259" key="2">
    <source>
        <dbReference type="PROSITE" id="PS50172"/>
    </source>
</evidence>
<dbReference type="GeneTree" id="ENSGT00390000018842"/>
<dbReference type="SUPFAM" id="SSF52113">
    <property type="entry name" value="BRCT domain"/>
    <property type="match status" value="3"/>
</dbReference>
<dbReference type="Gene3D" id="3.40.50.10190">
    <property type="entry name" value="BRCT domain"/>
    <property type="match status" value="3"/>
</dbReference>
<accession>A0A3Q3DI73</accession>
<dbReference type="InterPro" id="IPR036420">
    <property type="entry name" value="BRCT_dom_sf"/>
</dbReference>
<evidence type="ECO:0000256" key="1">
    <source>
        <dbReference type="SAM" id="MobiDB-lite"/>
    </source>
</evidence>
<dbReference type="PANTHER" id="PTHR14625:SF3">
    <property type="entry name" value="MICROCEPHALIN"/>
    <property type="match status" value="1"/>
</dbReference>
<feature type="region of interest" description="Disordered" evidence="1">
    <location>
        <begin position="144"/>
        <end position="171"/>
    </location>
</feature>
<dbReference type="FunFam" id="3.40.50.10190:FF:000047">
    <property type="entry name" value="Microcephalin"/>
    <property type="match status" value="1"/>
</dbReference>
<reference evidence="3" key="1">
    <citation type="submission" date="2025-08" db="UniProtKB">
        <authorList>
            <consortium name="Ensembl"/>
        </authorList>
    </citation>
    <scope>IDENTIFICATION</scope>
</reference>
<keyword evidence="4" id="KW-1185">Reference proteome</keyword>
<dbReference type="CDD" id="cd17751">
    <property type="entry name" value="BRCT_microcephalin_rpt3"/>
    <property type="match status" value="1"/>
</dbReference>
<dbReference type="InterPro" id="IPR022047">
    <property type="entry name" value="Microcephalin-like"/>
</dbReference>
<feature type="domain" description="BRCT" evidence="2">
    <location>
        <begin position="331"/>
        <end position="413"/>
    </location>
</feature>
<organism evidence="3 4">
    <name type="scientific">Hippocampus comes</name>
    <name type="common">Tiger tail seahorse</name>
    <dbReference type="NCBI Taxonomy" id="109280"/>
    <lineage>
        <taxon>Eukaryota</taxon>
        <taxon>Metazoa</taxon>
        <taxon>Chordata</taxon>
        <taxon>Craniata</taxon>
        <taxon>Vertebrata</taxon>
        <taxon>Euteleostomi</taxon>
        <taxon>Actinopterygii</taxon>
        <taxon>Neopterygii</taxon>
        <taxon>Teleostei</taxon>
        <taxon>Neoteleostei</taxon>
        <taxon>Acanthomorphata</taxon>
        <taxon>Syngnathiaria</taxon>
        <taxon>Syngnathiformes</taxon>
        <taxon>Syngnathoidei</taxon>
        <taxon>Syngnathidae</taxon>
        <taxon>Hippocampus</taxon>
    </lineage>
</organism>
<dbReference type="PANTHER" id="PTHR14625">
    <property type="entry name" value="MICROCEPHALIN"/>
    <property type="match status" value="1"/>
</dbReference>
<dbReference type="AlphaFoldDB" id="A0A3Q3DI73"/>
<protein>
    <submittedName>
        <fullName evidence="3">Microcephalin 1</fullName>
    </submittedName>
</protein>
<dbReference type="CDD" id="cd17716">
    <property type="entry name" value="BRCT_microcephalin_rpt1"/>
    <property type="match status" value="1"/>
</dbReference>
<dbReference type="InterPro" id="IPR001357">
    <property type="entry name" value="BRCT_dom"/>
</dbReference>
<dbReference type="PROSITE" id="PS50172">
    <property type="entry name" value="BRCT"/>
    <property type="match status" value="3"/>
</dbReference>
<reference evidence="3" key="2">
    <citation type="submission" date="2025-09" db="UniProtKB">
        <authorList>
            <consortium name="Ensembl"/>
        </authorList>
    </citation>
    <scope>IDENTIFICATION</scope>
</reference>
<feature type="domain" description="BRCT" evidence="2">
    <location>
        <begin position="1"/>
        <end position="59"/>
    </location>
</feature>
<sequence>MGAQVSKTFNKQVTHVVFNNGHAATWKKAKKSHVKLVSVLWIGKCHDDAVLVDEELYPAVIDESNLVLRNKQHRCMQPRDCPERTPENDRRMKKKLDKLMKDIAPKQTMVTDDSPFVIDEDSGIVYSPACKRTDYMAERLKHMKEKRENISPTESDVTEQNSPDKPFSKDLAKPWLSPCRDISKRPSFSPLTCPDFTINEVEGKTPEKQRMTSGTKSLIEKPKSSVRTLVMTSMPTQKQNTVVQVVKALGGFSIVDRVCESTTHVVSGEHRRTLNVLLGIARGCWILSFEWIVWCLEQRQWVPEEPYELSEQFPAAQICRLQKHLSFGDHYQQDLFQDQPPMFVSQHSQPPAPSLVELIQLCGGRVCNSVRQAGICIGRYSGRRPVGSRILSEQWVLDSITNLKNLSYDNYDLV</sequence>
<proteinExistence type="predicted"/>
<dbReference type="GO" id="GO:0000278">
    <property type="term" value="P:mitotic cell cycle"/>
    <property type="evidence" value="ECO:0007669"/>
    <property type="project" value="TreeGrafter"/>
</dbReference>
<dbReference type="Pfam" id="PF00533">
    <property type="entry name" value="BRCT"/>
    <property type="match status" value="1"/>
</dbReference>
<name>A0A3Q3DI73_HIPCM</name>
<dbReference type="SMART" id="SM00292">
    <property type="entry name" value="BRCT"/>
    <property type="match status" value="2"/>
</dbReference>